<comment type="similarity">
    <text evidence="1">Belongs to the methyltransferase superfamily. LaeA methyltransferase family.</text>
</comment>
<evidence type="ECO:0000313" key="4">
    <source>
        <dbReference type="Proteomes" id="UP001304895"/>
    </source>
</evidence>
<dbReference type="PANTHER" id="PTHR43591">
    <property type="entry name" value="METHYLTRANSFERASE"/>
    <property type="match status" value="1"/>
</dbReference>
<accession>A0AAN6ZBI7</accession>
<gene>
    <name evidence="3" type="ORF">BT67DRAFT_481948</name>
</gene>
<dbReference type="GO" id="GO:0008168">
    <property type="term" value="F:methyltransferase activity"/>
    <property type="evidence" value="ECO:0007669"/>
    <property type="project" value="UniProtKB-KW"/>
</dbReference>
<proteinExistence type="inferred from homology"/>
<keyword evidence="3" id="KW-0489">Methyltransferase</keyword>
<sequence length="369" mass="40626">MADTPPKSPASPAPRTPSSAGSHAAAAPAAPATPAQATSPRALAAVPASVGVLEADASVHQLPTGAISDTASLTSSIFRYRVENGRRYHAYKEGSYYMPNDDRESERLDLQHNLNLLMQDNQLYICPAGKDPDKPLRRVLDGGCGTGIWSIELADECPETAVVGVDLSPIQPGFVPPNVEFFVDDLEAEWTYVSRFDLVYLRHLNGSIRDWDRLVGQAYQHLAPGGYLEMCETVSPLRADDGSLPADSALGRWSRLIHDAAAAFSSPIDAALRHRQRMADAGFRNVTQVEYRWPTNPWPRDAKYKDVGSWCYFNLLDSLQAASLFLFTNVLGWSPDAVEVFLVDVRKDLKNRNIHAYFPVLVVYGQKPE</sequence>
<reference evidence="3" key="1">
    <citation type="journal article" date="2023" name="Mol. Phylogenet. Evol.">
        <title>Genome-scale phylogeny and comparative genomics of the fungal order Sordariales.</title>
        <authorList>
            <person name="Hensen N."/>
            <person name="Bonometti L."/>
            <person name="Westerberg I."/>
            <person name="Brannstrom I.O."/>
            <person name="Guillou S."/>
            <person name="Cros-Aarteil S."/>
            <person name="Calhoun S."/>
            <person name="Haridas S."/>
            <person name="Kuo A."/>
            <person name="Mondo S."/>
            <person name="Pangilinan J."/>
            <person name="Riley R."/>
            <person name="LaButti K."/>
            <person name="Andreopoulos B."/>
            <person name="Lipzen A."/>
            <person name="Chen C."/>
            <person name="Yan M."/>
            <person name="Daum C."/>
            <person name="Ng V."/>
            <person name="Clum A."/>
            <person name="Steindorff A."/>
            <person name="Ohm R.A."/>
            <person name="Martin F."/>
            <person name="Silar P."/>
            <person name="Natvig D.O."/>
            <person name="Lalanne C."/>
            <person name="Gautier V."/>
            <person name="Ament-Velasquez S.L."/>
            <person name="Kruys A."/>
            <person name="Hutchinson M.I."/>
            <person name="Powell A.J."/>
            <person name="Barry K."/>
            <person name="Miller A.N."/>
            <person name="Grigoriev I.V."/>
            <person name="Debuchy R."/>
            <person name="Gladieux P."/>
            <person name="Hiltunen Thoren M."/>
            <person name="Johannesson H."/>
        </authorList>
    </citation>
    <scope>NUCLEOTIDE SEQUENCE</scope>
    <source>
        <strain evidence="3">CBS 123565</strain>
    </source>
</reference>
<evidence type="ECO:0000256" key="1">
    <source>
        <dbReference type="ARBA" id="ARBA00038158"/>
    </source>
</evidence>
<feature type="compositionally biased region" description="Low complexity" evidence="2">
    <location>
        <begin position="16"/>
        <end position="38"/>
    </location>
</feature>
<dbReference type="InterPro" id="IPR029063">
    <property type="entry name" value="SAM-dependent_MTases_sf"/>
</dbReference>
<keyword evidence="4" id="KW-1185">Reference proteome</keyword>
<evidence type="ECO:0000313" key="3">
    <source>
        <dbReference type="EMBL" id="KAK4132172.1"/>
    </source>
</evidence>
<protein>
    <submittedName>
        <fullName evidence="3">S-adenosyl-L-methionine-dependent methyltransferase</fullName>
    </submittedName>
</protein>
<name>A0AAN6ZBI7_9PEZI</name>
<dbReference type="EMBL" id="MU853419">
    <property type="protein sequence ID" value="KAK4132172.1"/>
    <property type="molecule type" value="Genomic_DNA"/>
</dbReference>
<reference evidence="3" key="2">
    <citation type="submission" date="2023-05" db="EMBL/GenBank/DDBJ databases">
        <authorList>
            <consortium name="Lawrence Berkeley National Laboratory"/>
            <person name="Steindorff A."/>
            <person name="Hensen N."/>
            <person name="Bonometti L."/>
            <person name="Westerberg I."/>
            <person name="Brannstrom I.O."/>
            <person name="Guillou S."/>
            <person name="Cros-Aarteil S."/>
            <person name="Calhoun S."/>
            <person name="Haridas S."/>
            <person name="Kuo A."/>
            <person name="Mondo S."/>
            <person name="Pangilinan J."/>
            <person name="Riley R."/>
            <person name="Labutti K."/>
            <person name="Andreopoulos B."/>
            <person name="Lipzen A."/>
            <person name="Chen C."/>
            <person name="Yanf M."/>
            <person name="Daum C."/>
            <person name="Ng V."/>
            <person name="Clum A."/>
            <person name="Ohm R."/>
            <person name="Martin F."/>
            <person name="Silar P."/>
            <person name="Natvig D."/>
            <person name="Lalanne C."/>
            <person name="Gautier V."/>
            <person name="Ament-Velasquez S.L."/>
            <person name="Kruys A."/>
            <person name="Hutchinson M.I."/>
            <person name="Powell A.J."/>
            <person name="Barry K."/>
            <person name="Miller A.N."/>
            <person name="Grigoriev I.V."/>
            <person name="Debuchy R."/>
            <person name="Gladieux P."/>
            <person name="Thoren M.H."/>
            <person name="Johannesson H."/>
        </authorList>
    </citation>
    <scope>NUCLEOTIDE SEQUENCE</scope>
    <source>
        <strain evidence="3">CBS 123565</strain>
    </source>
</reference>
<organism evidence="3 4">
    <name type="scientific">Trichocladium antarcticum</name>
    <dbReference type="NCBI Taxonomy" id="1450529"/>
    <lineage>
        <taxon>Eukaryota</taxon>
        <taxon>Fungi</taxon>
        <taxon>Dikarya</taxon>
        <taxon>Ascomycota</taxon>
        <taxon>Pezizomycotina</taxon>
        <taxon>Sordariomycetes</taxon>
        <taxon>Sordariomycetidae</taxon>
        <taxon>Sordariales</taxon>
        <taxon>Chaetomiaceae</taxon>
        <taxon>Trichocladium</taxon>
    </lineage>
</organism>
<dbReference type="Gene3D" id="3.40.50.150">
    <property type="entry name" value="Vaccinia Virus protein VP39"/>
    <property type="match status" value="1"/>
</dbReference>
<evidence type="ECO:0000256" key="2">
    <source>
        <dbReference type="SAM" id="MobiDB-lite"/>
    </source>
</evidence>
<feature type="region of interest" description="Disordered" evidence="2">
    <location>
        <begin position="1"/>
        <end position="38"/>
    </location>
</feature>
<keyword evidence="3" id="KW-0808">Transferase</keyword>
<dbReference type="Pfam" id="PF13489">
    <property type="entry name" value="Methyltransf_23"/>
    <property type="match status" value="1"/>
</dbReference>
<dbReference type="SUPFAM" id="SSF53335">
    <property type="entry name" value="S-adenosyl-L-methionine-dependent methyltransferases"/>
    <property type="match status" value="1"/>
</dbReference>
<dbReference type="AlphaFoldDB" id="A0AAN6ZBI7"/>
<dbReference type="CDD" id="cd02440">
    <property type="entry name" value="AdoMet_MTases"/>
    <property type="match status" value="1"/>
</dbReference>
<dbReference type="GO" id="GO:0032259">
    <property type="term" value="P:methylation"/>
    <property type="evidence" value="ECO:0007669"/>
    <property type="project" value="UniProtKB-KW"/>
</dbReference>
<dbReference type="Proteomes" id="UP001304895">
    <property type="component" value="Unassembled WGS sequence"/>
</dbReference>
<feature type="compositionally biased region" description="Pro residues" evidence="2">
    <location>
        <begin position="1"/>
        <end position="15"/>
    </location>
</feature>
<dbReference type="PANTHER" id="PTHR43591:SF31">
    <property type="entry name" value="LAEA-LIKE, PUTATIVE (AFU_ORTHOLOGUE AFUA_8G01930)-RELATED"/>
    <property type="match status" value="1"/>
</dbReference>
<comment type="caution">
    <text evidence="3">The sequence shown here is derived from an EMBL/GenBank/DDBJ whole genome shotgun (WGS) entry which is preliminary data.</text>
</comment>